<proteinExistence type="predicted"/>
<dbReference type="RefSeq" id="WP_340366127.1">
    <property type="nucleotide sequence ID" value="NZ_JBBKZV010000019.1"/>
</dbReference>
<comment type="caution">
    <text evidence="1">The sequence shown here is derived from an EMBL/GenBank/DDBJ whole genome shotgun (WGS) entry which is preliminary data.</text>
</comment>
<organism evidence="1 2">
    <name type="scientific">Variovorax humicola</name>
    <dbReference type="NCBI Taxonomy" id="1769758"/>
    <lineage>
        <taxon>Bacteria</taxon>
        <taxon>Pseudomonadati</taxon>
        <taxon>Pseudomonadota</taxon>
        <taxon>Betaproteobacteria</taxon>
        <taxon>Burkholderiales</taxon>
        <taxon>Comamonadaceae</taxon>
        <taxon>Variovorax</taxon>
    </lineage>
</organism>
<dbReference type="EMBL" id="JBBKZV010000019">
    <property type="protein sequence ID" value="MEJ8825100.1"/>
    <property type="molecule type" value="Genomic_DNA"/>
</dbReference>
<gene>
    <name evidence="1" type="ORF">WKW80_24240</name>
</gene>
<reference evidence="1 2" key="1">
    <citation type="submission" date="2024-03" db="EMBL/GenBank/DDBJ databases">
        <title>Novel species of the genus Variovorax.</title>
        <authorList>
            <person name="Liu Q."/>
            <person name="Xin Y.-H."/>
        </authorList>
    </citation>
    <scope>NUCLEOTIDE SEQUENCE [LARGE SCALE GENOMIC DNA]</scope>
    <source>
        <strain evidence="1 2">KACC 18501</strain>
    </source>
</reference>
<protein>
    <submittedName>
        <fullName evidence="1">Uncharacterized protein</fullName>
    </submittedName>
</protein>
<evidence type="ECO:0000313" key="1">
    <source>
        <dbReference type="EMBL" id="MEJ8825100.1"/>
    </source>
</evidence>
<accession>A0ABU8W4X3</accession>
<dbReference type="Proteomes" id="UP001363010">
    <property type="component" value="Unassembled WGS sequence"/>
</dbReference>
<keyword evidence="2" id="KW-1185">Reference proteome</keyword>
<name>A0ABU8W4X3_9BURK</name>
<evidence type="ECO:0000313" key="2">
    <source>
        <dbReference type="Proteomes" id="UP001363010"/>
    </source>
</evidence>
<sequence>MPAAGRRATLTDGQWIPDNPMIDREIAERNVRFGDETYGEGAYGFEDREA</sequence>